<feature type="transmembrane region" description="Helical" evidence="6">
    <location>
        <begin position="107"/>
        <end position="128"/>
    </location>
</feature>
<name>A0A0G0ZIH3_9BACT</name>
<evidence type="ECO:0000256" key="6">
    <source>
        <dbReference type="SAM" id="Phobius"/>
    </source>
</evidence>
<feature type="transmembrane region" description="Helical" evidence="6">
    <location>
        <begin position="135"/>
        <end position="158"/>
    </location>
</feature>
<sequence>MDNFFNFFQSSFPTLIHYKYLFIFLGATIEGMNTTILAGFLASVASISLWPAFFTCLIGEVINGFAWYTVGYYAGAKPIDKWGRKDAKSRKIIEKVEEYFKRYSGRAILFAKVTWSLTIATMITAGSFRYNLKRFAWYNFLGSVIWIGMVFFVGYFFGESYKYLFDYLKNIVFVFVFLGGAIAIGYILKIILRSAYVRTLFVAERLRELSDKVKDGIDKFLSDKED</sequence>
<feature type="transmembrane region" description="Helical" evidence="6">
    <location>
        <begin position="49"/>
        <end position="68"/>
    </location>
</feature>
<evidence type="ECO:0000256" key="4">
    <source>
        <dbReference type="ARBA" id="ARBA00022989"/>
    </source>
</evidence>
<dbReference type="GO" id="GO:0005886">
    <property type="term" value="C:plasma membrane"/>
    <property type="evidence" value="ECO:0007669"/>
    <property type="project" value="UniProtKB-SubCell"/>
</dbReference>
<comment type="subcellular location">
    <subcellularLocation>
        <location evidence="1">Cell membrane</location>
        <topology evidence="1">Multi-pass membrane protein</topology>
    </subcellularLocation>
</comment>
<dbReference type="Proteomes" id="UP000034380">
    <property type="component" value="Unassembled WGS sequence"/>
</dbReference>
<dbReference type="EMBL" id="LCBQ01000032">
    <property type="protein sequence ID" value="KKS12793.1"/>
    <property type="molecule type" value="Genomic_DNA"/>
</dbReference>
<gene>
    <name evidence="8" type="ORF">UU70_C0032G0002</name>
</gene>
<evidence type="ECO:0000313" key="9">
    <source>
        <dbReference type="Proteomes" id="UP000034380"/>
    </source>
</evidence>
<evidence type="ECO:0000313" key="8">
    <source>
        <dbReference type="EMBL" id="KKS12793.1"/>
    </source>
</evidence>
<accession>A0A0G0ZIH3</accession>
<keyword evidence="3 6" id="KW-0812">Transmembrane</keyword>
<keyword evidence="2" id="KW-1003">Cell membrane</keyword>
<evidence type="ECO:0000256" key="5">
    <source>
        <dbReference type="ARBA" id="ARBA00023136"/>
    </source>
</evidence>
<dbReference type="Pfam" id="PF09335">
    <property type="entry name" value="VTT_dom"/>
    <property type="match status" value="1"/>
</dbReference>
<protein>
    <submittedName>
        <fullName evidence="8">DedA</fullName>
    </submittedName>
</protein>
<evidence type="ECO:0000256" key="1">
    <source>
        <dbReference type="ARBA" id="ARBA00004651"/>
    </source>
</evidence>
<keyword evidence="5 6" id="KW-0472">Membrane</keyword>
<evidence type="ECO:0000256" key="2">
    <source>
        <dbReference type="ARBA" id="ARBA00022475"/>
    </source>
</evidence>
<proteinExistence type="predicted"/>
<feature type="transmembrane region" description="Helical" evidence="6">
    <location>
        <begin position="170"/>
        <end position="188"/>
    </location>
</feature>
<dbReference type="InterPro" id="IPR051311">
    <property type="entry name" value="DedA_domain"/>
</dbReference>
<dbReference type="AlphaFoldDB" id="A0A0G0ZIH3"/>
<evidence type="ECO:0000256" key="3">
    <source>
        <dbReference type="ARBA" id="ARBA00022692"/>
    </source>
</evidence>
<dbReference type="PANTHER" id="PTHR42709:SF6">
    <property type="entry name" value="UNDECAPRENYL PHOSPHATE TRANSPORTER A"/>
    <property type="match status" value="1"/>
</dbReference>
<dbReference type="InterPro" id="IPR032816">
    <property type="entry name" value="VTT_dom"/>
</dbReference>
<organism evidence="8 9">
    <name type="scientific">Candidatus Yanofskybacteria bacterium GW2011_GWA1_41_6</name>
    <dbReference type="NCBI Taxonomy" id="1619020"/>
    <lineage>
        <taxon>Bacteria</taxon>
        <taxon>Candidatus Yanofskyibacteriota</taxon>
    </lineage>
</organism>
<feature type="transmembrane region" description="Helical" evidence="6">
    <location>
        <begin position="20"/>
        <end position="42"/>
    </location>
</feature>
<evidence type="ECO:0000259" key="7">
    <source>
        <dbReference type="Pfam" id="PF09335"/>
    </source>
</evidence>
<reference evidence="8 9" key="1">
    <citation type="journal article" date="2015" name="Nature">
        <title>rRNA introns, odd ribosomes, and small enigmatic genomes across a large radiation of phyla.</title>
        <authorList>
            <person name="Brown C.T."/>
            <person name="Hug L.A."/>
            <person name="Thomas B.C."/>
            <person name="Sharon I."/>
            <person name="Castelle C.J."/>
            <person name="Singh A."/>
            <person name="Wilkins M.J."/>
            <person name="Williams K.H."/>
            <person name="Banfield J.F."/>
        </authorList>
    </citation>
    <scope>NUCLEOTIDE SEQUENCE [LARGE SCALE GENOMIC DNA]</scope>
</reference>
<comment type="caution">
    <text evidence="8">The sequence shown here is derived from an EMBL/GenBank/DDBJ whole genome shotgun (WGS) entry which is preliminary data.</text>
</comment>
<dbReference type="PANTHER" id="PTHR42709">
    <property type="entry name" value="ALKALINE PHOSPHATASE LIKE PROTEIN"/>
    <property type="match status" value="1"/>
</dbReference>
<keyword evidence="4 6" id="KW-1133">Transmembrane helix</keyword>
<feature type="domain" description="VTT" evidence="7">
    <location>
        <begin position="35"/>
        <end position="155"/>
    </location>
</feature>